<accession>A0A7S0EQ14</accession>
<reference evidence="2" key="1">
    <citation type="submission" date="2021-01" db="EMBL/GenBank/DDBJ databases">
        <authorList>
            <person name="Corre E."/>
            <person name="Pelletier E."/>
            <person name="Niang G."/>
            <person name="Scheremetjew M."/>
            <person name="Finn R."/>
            <person name="Kale V."/>
            <person name="Holt S."/>
            <person name="Cochrane G."/>
            <person name="Meng A."/>
            <person name="Brown T."/>
            <person name="Cohen L."/>
        </authorList>
    </citation>
    <scope>NUCLEOTIDE SEQUENCE</scope>
    <source>
        <strain evidence="2">CCMP325</strain>
    </source>
</reference>
<gene>
    <name evidence="2" type="ORF">HPHI1048_LOCUS14575</name>
</gene>
<feature type="compositionally biased region" description="Acidic residues" evidence="1">
    <location>
        <begin position="167"/>
        <end position="181"/>
    </location>
</feature>
<feature type="compositionally biased region" description="Polar residues" evidence="1">
    <location>
        <begin position="27"/>
        <end position="40"/>
    </location>
</feature>
<organism evidence="2">
    <name type="scientific">Hanusia phi</name>
    <dbReference type="NCBI Taxonomy" id="3032"/>
    <lineage>
        <taxon>Eukaryota</taxon>
        <taxon>Cryptophyceae</taxon>
        <taxon>Pyrenomonadales</taxon>
        <taxon>Geminigeraceae</taxon>
        <taxon>Hanusia</taxon>
    </lineage>
</organism>
<dbReference type="AlphaFoldDB" id="A0A7S0EQ14"/>
<evidence type="ECO:0000256" key="1">
    <source>
        <dbReference type="SAM" id="MobiDB-lite"/>
    </source>
</evidence>
<sequence length="215" mass="23948">MRVKLQEALQAMMKARASSEDPLDLSSRGSKQSARNTARSAASGYDDHPTHRSMEVPRPRPPSVPAISNEEWALVQRQKEIEDEENEAWAAQEEGGGPSELEEASYDDMYDELDLEDEEVEHLMRLHYERQALGASERSDEVEPDRSDRVVGRPQSRGSFYPTRAGEEEDEGEEDEDEDEGRDAFSASDRTLDANDSLTPSMVGSDAESPANISS</sequence>
<dbReference type="EMBL" id="HBEO01021514">
    <property type="protein sequence ID" value="CAD8491630.1"/>
    <property type="molecule type" value="Transcribed_RNA"/>
</dbReference>
<evidence type="ECO:0000313" key="2">
    <source>
        <dbReference type="EMBL" id="CAD8491630.1"/>
    </source>
</evidence>
<protein>
    <submittedName>
        <fullName evidence="2">Uncharacterized protein</fullName>
    </submittedName>
</protein>
<feature type="region of interest" description="Disordered" evidence="1">
    <location>
        <begin position="131"/>
        <end position="215"/>
    </location>
</feature>
<feature type="compositionally biased region" description="Basic and acidic residues" evidence="1">
    <location>
        <begin position="45"/>
        <end position="58"/>
    </location>
</feature>
<name>A0A7S0EQ14_9CRYP</name>
<feature type="compositionally biased region" description="Acidic residues" evidence="1">
    <location>
        <begin position="100"/>
        <end position="115"/>
    </location>
</feature>
<feature type="region of interest" description="Disordered" evidence="1">
    <location>
        <begin position="1"/>
        <end position="115"/>
    </location>
</feature>
<proteinExistence type="predicted"/>
<feature type="compositionally biased region" description="Basic and acidic residues" evidence="1">
    <location>
        <begin position="137"/>
        <end position="151"/>
    </location>
</feature>